<reference evidence="3" key="1">
    <citation type="submission" date="2016-11" db="UniProtKB">
        <authorList>
            <consortium name="WormBaseParasite"/>
        </authorList>
    </citation>
    <scope>IDENTIFICATION</scope>
</reference>
<keyword evidence="1" id="KW-1133">Transmembrane helix</keyword>
<dbReference type="Proteomes" id="UP000095283">
    <property type="component" value="Unplaced"/>
</dbReference>
<keyword evidence="2" id="KW-1185">Reference proteome</keyword>
<name>A0A1I7WGN6_HETBA</name>
<sequence>MLSIGNWTPIPNPCSKWRNLQSGRSYSVTPVVCSFALKCNECHHLLCCHDDATSLYVSCVYRCPFSLKNRRGEVRGLAFRCDCRVEELRERKKDYILTRNTRSVEAFLGQVVDEGEPVEVVLTSGYLDRASAAFSFHNVAQGPIAALIALKYDGRKGRGTRRNGCGQITRNSLKLVVPSLWKLMPRVDLSLPVGAEYPHIHSFRTHSRNLVTGIRKPPPLGGTCSPHYFCNLFRTTLKISYLRLAFYINHSTPYIVPLIVIFFSVPFRFLKIKLQKWRKPDINLARMRTNNNKRSVG</sequence>
<dbReference type="AlphaFoldDB" id="A0A1I7WGN6"/>
<feature type="transmembrane region" description="Helical" evidence="1">
    <location>
        <begin position="254"/>
        <end position="270"/>
    </location>
</feature>
<accession>A0A1I7WGN6</accession>
<organism evidence="2 3">
    <name type="scientific">Heterorhabditis bacteriophora</name>
    <name type="common">Entomopathogenic nematode worm</name>
    <dbReference type="NCBI Taxonomy" id="37862"/>
    <lineage>
        <taxon>Eukaryota</taxon>
        <taxon>Metazoa</taxon>
        <taxon>Ecdysozoa</taxon>
        <taxon>Nematoda</taxon>
        <taxon>Chromadorea</taxon>
        <taxon>Rhabditida</taxon>
        <taxon>Rhabditina</taxon>
        <taxon>Rhabditomorpha</taxon>
        <taxon>Strongyloidea</taxon>
        <taxon>Heterorhabditidae</taxon>
        <taxon>Heterorhabditis</taxon>
    </lineage>
</organism>
<dbReference type="WBParaSite" id="Hba_04124">
    <property type="protein sequence ID" value="Hba_04124"/>
    <property type="gene ID" value="Hba_04124"/>
</dbReference>
<keyword evidence="1" id="KW-0812">Transmembrane</keyword>
<evidence type="ECO:0000313" key="2">
    <source>
        <dbReference type="Proteomes" id="UP000095283"/>
    </source>
</evidence>
<protein>
    <submittedName>
        <fullName evidence="3">Uncharacterized protein</fullName>
    </submittedName>
</protein>
<evidence type="ECO:0000256" key="1">
    <source>
        <dbReference type="SAM" id="Phobius"/>
    </source>
</evidence>
<keyword evidence="1" id="KW-0472">Membrane</keyword>
<proteinExistence type="predicted"/>
<evidence type="ECO:0000313" key="3">
    <source>
        <dbReference type="WBParaSite" id="Hba_04124"/>
    </source>
</evidence>